<evidence type="ECO:0000259" key="3">
    <source>
        <dbReference type="PROSITE" id="PS51371"/>
    </source>
</evidence>
<dbReference type="PANTHER" id="PTHR18968">
    <property type="entry name" value="THIAMINE PYROPHOSPHATE ENZYMES"/>
    <property type="match status" value="1"/>
</dbReference>
<dbReference type="GO" id="GO:0009097">
    <property type="term" value="P:isoleucine biosynthetic process"/>
    <property type="evidence" value="ECO:0007669"/>
    <property type="project" value="TreeGrafter"/>
</dbReference>
<name>A0A7X1JDU3_9ACTN</name>
<comment type="caution">
    <text evidence="4">The sequence shown here is derived from an EMBL/GenBank/DDBJ whole genome shotgun (WGS) entry which is preliminary data.</text>
</comment>
<dbReference type="GO" id="GO:0050660">
    <property type="term" value="F:flavin adenine dinucleotide binding"/>
    <property type="evidence" value="ECO:0007669"/>
    <property type="project" value="TreeGrafter"/>
</dbReference>
<dbReference type="EMBL" id="JACMSF010000103">
    <property type="protein sequence ID" value="MBC2907997.1"/>
    <property type="molecule type" value="Genomic_DNA"/>
</dbReference>
<organism evidence="4 5">
    <name type="scientific">Streptomyces cupreus</name>
    <dbReference type="NCBI Taxonomy" id="2759956"/>
    <lineage>
        <taxon>Bacteria</taxon>
        <taxon>Bacillati</taxon>
        <taxon>Actinomycetota</taxon>
        <taxon>Actinomycetes</taxon>
        <taxon>Kitasatosporales</taxon>
        <taxon>Streptomycetaceae</taxon>
        <taxon>Streptomyces</taxon>
    </lineage>
</organism>
<sequence>MSSAVIILSPARRYDLGQFQGDKEAVFMAGGANRRSPDGTAAIVHGARGLTNALGAVADVRRSEVPVLCLVGMASTGSAAFLPPHAEFGLIPAAGAFASAFHDCSGMTEPDARIFLDTVNAAFAALDDRPAGPVLLGVPQDVLSARFVPPADLAAAPAEDRGLAAVIDEPHADRLSRALQGRTVADCLPVARPFLPAADPDWTAPELAELMARSRSPLIPVVSRPAREPARLLGVVTAARLPERLLEAV</sequence>
<dbReference type="InterPro" id="IPR046342">
    <property type="entry name" value="CBS_dom_sf"/>
</dbReference>
<gene>
    <name evidence="4" type="ORF">H4N64_42195</name>
</gene>
<feature type="domain" description="CBS" evidence="3">
    <location>
        <begin position="191"/>
        <end position="249"/>
    </location>
</feature>
<evidence type="ECO:0000256" key="2">
    <source>
        <dbReference type="PROSITE-ProRule" id="PRU00703"/>
    </source>
</evidence>
<dbReference type="InterPro" id="IPR045229">
    <property type="entry name" value="TPP_enz"/>
</dbReference>
<dbReference type="GO" id="GO:0009099">
    <property type="term" value="P:L-valine biosynthetic process"/>
    <property type="evidence" value="ECO:0007669"/>
    <property type="project" value="TreeGrafter"/>
</dbReference>
<keyword evidence="2" id="KW-0129">CBS domain</keyword>
<dbReference type="PANTHER" id="PTHR18968:SF167">
    <property type="entry name" value="ACETOLACTATE SYNTHASE LARGE SUBUNIT ILVB2-RELATED"/>
    <property type="match status" value="1"/>
</dbReference>
<dbReference type="GO" id="GO:0005948">
    <property type="term" value="C:acetolactate synthase complex"/>
    <property type="evidence" value="ECO:0007669"/>
    <property type="project" value="TreeGrafter"/>
</dbReference>
<dbReference type="PROSITE" id="PS51371">
    <property type="entry name" value="CBS"/>
    <property type="match status" value="1"/>
</dbReference>
<evidence type="ECO:0000256" key="1">
    <source>
        <dbReference type="ARBA" id="ARBA00007812"/>
    </source>
</evidence>
<dbReference type="AlphaFoldDB" id="A0A7X1JDU3"/>
<dbReference type="Gene3D" id="3.40.50.970">
    <property type="match status" value="1"/>
</dbReference>
<dbReference type="InterPro" id="IPR029061">
    <property type="entry name" value="THDP-binding"/>
</dbReference>
<dbReference type="GO" id="GO:0003984">
    <property type="term" value="F:acetolactate synthase activity"/>
    <property type="evidence" value="ECO:0007669"/>
    <property type="project" value="TreeGrafter"/>
</dbReference>
<comment type="similarity">
    <text evidence="1">Belongs to the TPP enzyme family.</text>
</comment>
<proteinExistence type="inferred from homology"/>
<dbReference type="InterPro" id="IPR012001">
    <property type="entry name" value="Thiamin_PyroP_enz_TPP-bd_dom"/>
</dbReference>
<evidence type="ECO:0000313" key="5">
    <source>
        <dbReference type="Proteomes" id="UP000584670"/>
    </source>
</evidence>
<accession>A0A7X1JDU3</accession>
<protein>
    <recommendedName>
        <fullName evidence="3">CBS domain-containing protein</fullName>
    </recommendedName>
</protein>
<dbReference type="GO" id="GO:0030976">
    <property type="term" value="F:thiamine pyrophosphate binding"/>
    <property type="evidence" value="ECO:0007669"/>
    <property type="project" value="InterPro"/>
</dbReference>
<dbReference type="Proteomes" id="UP000584670">
    <property type="component" value="Unassembled WGS sequence"/>
</dbReference>
<keyword evidence="5" id="KW-1185">Reference proteome</keyword>
<evidence type="ECO:0000313" key="4">
    <source>
        <dbReference type="EMBL" id="MBC2907997.1"/>
    </source>
</evidence>
<dbReference type="CDD" id="cd07035">
    <property type="entry name" value="TPP_PYR_POX_like"/>
    <property type="match status" value="1"/>
</dbReference>
<dbReference type="Pfam" id="PF02776">
    <property type="entry name" value="TPP_enzyme_N"/>
    <property type="match status" value="1"/>
</dbReference>
<dbReference type="GO" id="GO:0000287">
    <property type="term" value="F:magnesium ion binding"/>
    <property type="evidence" value="ECO:0007669"/>
    <property type="project" value="UniProtKB-ARBA"/>
</dbReference>
<dbReference type="SUPFAM" id="SSF52518">
    <property type="entry name" value="Thiamin diphosphate-binding fold (THDP-binding)"/>
    <property type="match status" value="1"/>
</dbReference>
<dbReference type="RefSeq" id="WP_186287925.1">
    <property type="nucleotide sequence ID" value="NZ_JACMSF010000103.1"/>
</dbReference>
<dbReference type="Gene3D" id="3.10.580.10">
    <property type="entry name" value="CBS-domain"/>
    <property type="match status" value="1"/>
</dbReference>
<dbReference type="InterPro" id="IPR000644">
    <property type="entry name" value="CBS_dom"/>
</dbReference>
<reference evidence="4 5" key="1">
    <citation type="submission" date="2020-08" db="EMBL/GenBank/DDBJ databases">
        <title>Streptomyces sp. PSKA01 genome sequencing and assembly.</title>
        <authorList>
            <person name="Mandal S."/>
            <person name="Maiti P.K."/>
            <person name="Das P."/>
        </authorList>
    </citation>
    <scope>NUCLEOTIDE SEQUENCE [LARGE SCALE GENOMIC DNA]</scope>
    <source>
        <strain evidence="4 5">PSKA01</strain>
    </source>
</reference>